<sequence length="192" mass="22267">MAVTISQPEIQERCLTFYGISWSQLEAIETAFENVAGVRFTYLDGILEIRTNSPEHEDAKSTIGLLIEAYMREKGIRFYRRGGPTLGSEEQNAKKDPDESYNLETKKAIPDLVIEVIFTSGGINKLELYQRIGVPEVWFWEDGLLKLYRWRDRYEQIERSELLPDLDIALLSRYTLYADHYDAVTEFTKAIQ</sequence>
<dbReference type="EMBL" id="BLAY01000011">
    <property type="protein sequence ID" value="GET36324.1"/>
    <property type="molecule type" value="Genomic_DNA"/>
</dbReference>
<gene>
    <name evidence="2" type="ORF">MiSe_10720</name>
</gene>
<dbReference type="PANTHER" id="PTHR47152:SF3">
    <property type="entry name" value="SLR1613 PROTEIN"/>
    <property type="match status" value="1"/>
</dbReference>
<evidence type="ECO:0000313" key="2">
    <source>
        <dbReference type="EMBL" id="GET36324.1"/>
    </source>
</evidence>
<dbReference type="Pfam" id="PF05685">
    <property type="entry name" value="Uma2"/>
    <property type="match status" value="1"/>
</dbReference>
<proteinExistence type="predicted"/>
<dbReference type="InterPro" id="IPR011335">
    <property type="entry name" value="Restrct_endonuc-II-like"/>
</dbReference>
<dbReference type="SUPFAM" id="SSF52980">
    <property type="entry name" value="Restriction endonuclease-like"/>
    <property type="match status" value="1"/>
</dbReference>
<comment type="caution">
    <text evidence="2">The sequence shown here is derived from an EMBL/GenBank/DDBJ whole genome shotgun (WGS) entry which is preliminary data.</text>
</comment>
<dbReference type="InterPro" id="IPR008538">
    <property type="entry name" value="Uma2"/>
</dbReference>
<organism evidence="2 3">
    <name type="scientific">Microseira wollei NIES-4236</name>
    <dbReference type="NCBI Taxonomy" id="2530354"/>
    <lineage>
        <taxon>Bacteria</taxon>
        <taxon>Bacillati</taxon>
        <taxon>Cyanobacteriota</taxon>
        <taxon>Cyanophyceae</taxon>
        <taxon>Oscillatoriophycideae</taxon>
        <taxon>Aerosakkonematales</taxon>
        <taxon>Aerosakkonemataceae</taxon>
        <taxon>Microseira</taxon>
    </lineage>
</organism>
<dbReference type="Gene3D" id="3.90.1570.10">
    <property type="entry name" value="tt1808, chain A"/>
    <property type="match status" value="1"/>
</dbReference>
<dbReference type="Proteomes" id="UP001050975">
    <property type="component" value="Unassembled WGS sequence"/>
</dbReference>
<dbReference type="AlphaFoldDB" id="A0AAV3WF82"/>
<feature type="domain" description="Putative restriction endonuclease" evidence="1">
    <location>
        <begin position="29"/>
        <end position="161"/>
    </location>
</feature>
<protein>
    <recommendedName>
        <fullName evidence="1">Putative restriction endonuclease domain-containing protein</fullName>
    </recommendedName>
</protein>
<dbReference type="PANTHER" id="PTHR47152">
    <property type="entry name" value="SLR2084 PROTEIN-RELATED"/>
    <property type="match status" value="1"/>
</dbReference>
<keyword evidence="3" id="KW-1185">Reference proteome</keyword>
<dbReference type="CDD" id="cd06260">
    <property type="entry name" value="DUF820-like"/>
    <property type="match status" value="1"/>
</dbReference>
<reference evidence="2" key="1">
    <citation type="submission" date="2019-10" db="EMBL/GenBank/DDBJ databases">
        <title>Draft genome sequece of Microseira wollei NIES-4236.</title>
        <authorList>
            <person name="Yamaguchi H."/>
            <person name="Suzuki S."/>
            <person name="Kawachi M."/>
        </authorList>
    </citation>
    <scope>NUCLEOTIDE SEQUENCE</scope>
    <source>
        <strain evidence="2">NIES-4236</strain>
    </source>
</reference>
<name>A0AAV3WF82_9CYAN</name>
<accession>A0AAV3WF82</accession>
<dbReference type="InterPro" id="IPR012296">
    <property type="entry name" value="Nuclease_put_TT1808"/>
</dbReference>
<evidence type="ECO:0000313" key="3">
    <source>
        <dbReference type="Proteomes" id="UP001050975"/>
    </source>
</evidence>
<dbReference type="RefSeq" id="WP_226575704.1">
    <property type="nucleotide sequence ID" value="NZ_BLAY01000011.1"/>
</dbReference>
<evidence type="ECO:0000259" key="1">
    <source>
        <dbReference type="Pfam" id="PF05685"/>
    </source>
</evidence>